<dbReference type="PANTHER" id="PTHR40056">
    <property type="entry name" value="HYPOTHETICAL CYTOSOLIC PROTEIN"/>
    <property type="match status" value="1"/>
</dbReference>
<dbReference type="EMBL" id="MDKC01000001">
    <property type="protein sequence ID" value="ODG93945.1"/>
    <property type="molecule type" value="Genomic_DNA"/>
</dbReference>
<name>A0ABX2ZW20_9BACI</name>
<sequence length="190" mass="22227">MKKINELIEQIDLDKKILLEDIPNLDLYMDQVIQLFDNKFAKPNSNEKVMTKTMINNYAKAKLLFPIKNKKYTKNHIILISLIYHLKGALSINDIKESLNGLNQRILENNEISIDDIYSSFLHLNELDLEKFKTELQQSGENVSKEIEQIDDESKEYIEKLLLITSFVNMSNLYKNAAEKLVMDMIEKQK</sequence>
<dbReference type="PANTHER" id="PTHR40056:SF1">
    <property type="entry name" value="DUF1836 DOMAIN-CONTAINING PROTEIN"/>
    <property type="match status" value="1"/>
</dbReference>
<evidence type="ECO:0000313" key="1">
    <source>
        <dbReference type="EMBL" id="ODG93945.1"/>
    </source>
</evidence>
<organism evidence="1 2">
    <name type="scientific">Gottfriedia luciferensis</name>
    <dbReference type="NCBI Taxonomy" id="178774"/>
    <lineage>
        <taxon>Bacteria</taxon>
        <taxon>Bacillati</taxon>
        <taxon>Bacillota</taxon>
        <taxon>Bacilli</taxon>
        <taxon>Bacillales</taxon>
        <taxon>Bacillaceae</taxon>
        <taxon>Gottfriedia</taxon>
    </lineage>
</organism>
<gene>
    <name evidence="1" type="ORF">BED47_01880</name>
</gene>
<dbReference type="RefSeq" id="WP_069032123.1">
    <property type="nucleotide sequence ID" value="NZ_MDKC01000001.1"/>
</dbReference>
<dbReference type="InterPro" id="IPR014975">
    <property type="entry name" value="DUF1836"/>
</dbReference>
<accession>A0ABX2ZW20</accession>
<proteinExistence type="predicted"/>
<evidence type="ECO:0008006" key="3">
    <source>
        <dbReference type="Google" id="ProtNLM"/>
    </source>
</evidence>
<dbReference type="Proteomes" id="UP000094580">
    <property type="component" value="Unassembled WGS sequence"/>
</dbReference>
<comment type="caution">
    <text evidence="1">The sequence shown here is derived from an EMBL/GenBank/DDBJ whole genome shotgun (WGS) entry which is preliminary data.</text>
</comment>
<evidence type="ECO:0000313" key="2">
    <source>
        <dbReference type="Proteomes" id="UP000094580"/>
    </source>
</evidence>
<protein>
    <recommendedName>
        <fullName evidence="3">DUF1836 domain-containing protein</fullName>
    </recommendedName>
</protein>
<dbReference type="Pfam" id="PF08876">
    <property type="entry name" value="DUF1836"/>
    <property type="match status" value="1"/>
</dbReference>
<reference evidence="1 2" key="1">
    <citation type="submission" date="2016-07" db="EMBL/GenBank/DDBJ databases">
        <authorList>
            <person name="Townsley L."/>
            <person name="Shank E.A."/>
        </authorList>
    </citation>
    <scope>NUCLEOTIDE SEQUENCE [LARGE SCALE GENOMIC DNA]</scope>
    <source>
        <strain evidence="1 2">CH01</strain>
    </source>
</reference>
<keyword evidence="2" id="KW-1185">Reference proteome</keyword>